<evidence type="ECO:0000313" key="10">
    <source>
        <dbReference type="EMBL" id="GAA0535087.1"/>
    </source>
</evidence>
<keyword evidence="4" id="KW-0146">Chitin degradation</keyword>
<organism evidence="10 11">
    <name type="scientific">Saccharopolyspora erythraea</name>
    <name type="common">Streptomyces erythraeus</name>
    <dbReference type="NCBI Taxonomy" id="1836"/>
    <lineage>
        <taxon>Bacteria</taxon>
        <taxon>Bacillati</taxon>
        <taxon>Actinomycetota</taxon>
        <taxon>Actinomycetes</taxon>
        <taxon>Pseudonocardiales</taxon>
        <taxon>Pseudonocardiaceae</taxon>
        <taxon>Saccharopolyspora</taxon>
    </lineage>
</organism>
<dbReference type="InterPro" id="IPR000677">
    <property type="entry name" value="Chitinase-like"/>
</dbReference>
<keyword evidence="5 6" id="KW-0326">Glycosidase</keyword>
<evidence type="ECO:0000313" key="11">
    <source>
        <dbReference type="Proteomes" id="UP001500729"/>
    </source>
</evidence>
<evidence type="ECO:0000256" key="8">
    <source>
        <dbReference type="SAM" id="MobiDB-lite"/>
    </source>
</evidence>
<comment type="caution">
    <text evidence="10">The sequence shown here is derived from an EMBL/GenBank/DDBJ whole genome shotgun (WGS) entry which is preliminary data.</text>
</comment>
<dbReference type="Gene3D" id="3.10.50.10">
    <property type="match status" value="1"/>
</dbReference>
<keyword evidence="4" id="KW-0119">Carbohydrate metabolism</keyword>
<dbReference type="SMART" id="SM00636">
    <property type="entry name" value="Glyco_18"/>
    <property type="match status" value="1"/>
</dbReference>
<dbReference type="InterPro" id="IPR011583">
    <property type="entry name" value="Chitinase_II/V-like_cat"/>
</dbReference>
<sequence>MADRRGVRLFGFYPQWSIHQRGYLVRDVSAVADRLTHLGYAFGDLDASGEAVCGDPWADRERRFGAEEAVSGVADSEDQPLAGNLNQLRQLKAEHPHLKVVVAIGGWNWSRHFHAAAATPRSRAAHVESCIDMWLKGDAAGVFDGVDLDWEWPGSDGGPGTVADPADKANFTALLREWRTRLDALGAETGRTLELTAFLPCAPERMRAGYQVPEVFDLLSSANLQGYDLHGAFERTTNHQSGIRSPAGDPASGRPSLDQGVRAWIEAGAPAHKLVLGAPCHGSGWSGVHAHGDGLFQPSAGPARGTFEPGHESYRVLKDRTGARHRDEAAGFAWLYEGGTFWTYDDPVEIARKAEYVRDRGLGGMMLWSLDGDTEDGELVEAAHRGLAGGAPPDGATDRRSGDQWYQADTIPAWP</sequence>
<dbReference type="RefSeq" id="WP_011875079.1">
    <property type="nucleotide sequence ID" value="NZ_BAAAGS010000024.1"/>
</dbReference>
<evidence type="ECO:0000256" key="5">
    <source>
        <dbReference type="ARBA" id="ARBA00023295"/>
    </source>
</evidence>
<dbReference type="EMBL" id="BAAAGS010000024">
    <property type="protein sequence ID" value="GAA0535087.1"/>
    <property type="molecule type" value="Genomic_DNA"/>
</dbReference>
<dbReference type="PANTHER" id="PTHR11177:SF317">
    <property type="entry name" value="CHITINASE 12-RELATED"/>
    <property type="match status" value="1"/>
</dbReference>
<name>A0ABP3N6X4_SACER</name>
<comment type="similarity">
    <text evidence="7">Belongs to the glycosyl hydrolase 18 family.</text>
</comment>
<dbReference type="Proteomes" id="UP001500729">
    <property type="component" value="Unassembled WGS sequence"/>
</dbReference>
<evidence type="ECO:0000256" key="6">
    <source>
        <dbReference type="RuleBase" id="RU000489"/>
    </source>
</evidence>
<dbReference type="SUPFAM" id="SSF51445">
    <property type="entry name" value="(Trans)glycosidases"/>
    <property type="match status" value="1"/>
</dbReference>
<reference evidence="11" key="1">
    <citation type="journal article" date="2019" name="Int. J. Syst. Evol. Microbiol.">
        <title>The Global Catalogue of Microorganisms (GCM) 10K type strain sequencing project: providing services to taxonomists for standard genome sequencing and annotation.</title>
        <authorList>
            <consortium name="The Broad Institute Genomics Platform"/>
            <consortium name="The Broad Institute Genome Sequencing Center for Infectious Disease"/>
            <person name="Wu L."/>
            <person name="Ma J."/>
        </authorList>
    </citation>
    <scope>NUCLEOTIDE SEQUENCE [LARGE SCALE GENOMIC DNA]</scope>
    <source>
        <strain evidence="11">JCM 10303</strain>
    </source>
</reference>
<evidence type="ECO:0000256" key="3">
    <source>
        <dbReference type="ARBA" id="ARBA00022801"/>
    </source>
</evidence>
<keyword evidence="3 6" id="KW-0378">Hydrolase</keyword>
<dbReference type="SUPFAM" id="SSF54556">
    <property type="entry name" value="Chitinase insertion domain"/>
    <property type="match status" value="1"/>
</dbReference>
<dbReference type="PRINTS" id="PR00551">
    <property type="entry name" value="2SGLOBULIN"/>
</dbReference>
<evidence type="ECO:0000256" key="7">
    <source>
        <dbReference type="RuleBase" id="RU004453"/>
    </source>
</evidence>
<dbReference type="Pfam" id="PF00704">
    <property type="entry name" value="Glyco_hydro_18"/>
    <property type="match status" value="1"/>
</dbReference>
<protein>
    <recommendedName>
        <fullName evidence="2">chitinase</fullName>
        <ecNumber evidence="2">3.2.1.14</ecNumber>
    </recommendedName>
</protein>
<dbReference type="InterPro" id="IPR050314">
    <property type="entry name" value="Glycosyl_Hydrlase_18"/>
</dbReference>
<evidence type="ECO:0000256" key="4">
    <source>
        <dbReference type="ARBA" id="ARBA00023024"/>
    </source>
</evidence>
<keyword evidence="11" id="KW-1185">Reference proteome</keyword>
<accession>A0ABP3N6X4</accession>
<feature type="domain" description="GH18" evidence="9">
    <location>
        <begin position="7"/>
        <end position="390"/>
    </location>
</feature>
<evidence type="ECO:0000256" key="1">
    <source>
        <dbReference type="ARBA" id="ARBA00000822"/>
    </source>
</evidence>
<feature type="region of interest" description="Disordered" evidence="8">
    <location>
        <begin position="238"/>
        <end position="257"/>
    </location>
</feature>
<dbReference type="Gene3D" id="3.20.20.80">
    <property type="entry name" value="Glycosidases"/>
    <property type="match status" value="1"/>
</dbReference>
<dbReference type="InterPro" id="IPR017853">
    <property type="entry name" value="GH"/>
</dbReference>
<gene>
    <name evidence="10" type="ORF">GCM10009533_37750</name>
</gene>
<dbReference type="PROSITE" id="PS51910">
    <property type="entry name" value="GH18_2"/>
    <property type="match status" value="1"/>
</dbReference>
<dbReference type="InterPro" id="IPR001579">
    <property type="entry name" value="Glyco_hydro_18_chit_AS"/>
</dbReference>
<proteinExistence type="inferred from homology"/>
<dbReference type="EC" id="3.2.1.14" evidence="2"/>
<feature type="region of interest" description="Disordered" evidence="8">
    <location>
        <begin position="386"/>
        <end position="415"/>
    </location>
</feature>
<dbReference type="PROSITE" id="PS01095">
    <property type="entry name" value="GH18_1"/>
    <property type="match status" value="1"/>
</dbReference>
<dbReference type="CDD" id="cd06548">
    <property type="entry name" value="GH18_chitinase"/>
    <property type="match status" value="1"/>
</dbReference>
<evidence type="ECO:0000256" key="2">
    <source>
        <dbReference type="ARBA" id="ARBA00012729"/>
    </source>
</evidence>
<dbReference type="PANTHER" id="PTHR11177">
    <property type="entry name" value="CHITINASE"/>
    <property type="match status" value="1"/>
</dbReference>
<dbReference type="InterPro" id="IPR029070">
    <property type="entry name" value="Chitinase_insertion_sf"/>
</dbReference>
<evidence type="ECO:0000259" key="9">
    <source>
        <dbReference type="PROSITE" id="PS51910"/>
    </source>
</evidence>
<dbReference type="InterPro" id="IPR001223">
    <property type="entry name" value="Glyco_hydro18_cat"/>
</dbReference>
<keyword evidence="4" id="KW-0624">Polysaccharide degradation</keyword>
<comment type="catalytic activity">
    <reaction evidence="1">
        <text>Random endo-hydrolysis of N-acetyl-beta-D-glucosaminide (1-&gt;4)-beta-linkages in chitin and chitodextrins.</text>
        <dbReference type="EC" id="3.2.1.14"/>
    </reaction>
</comment>